<dbReference type="Gene3D" id="3.90.25.10">
    <property type="entry name" value="UDP-galactose 4-epimerase, domain 1"/>
    <property type="match status" value="1"/>
</dbReference>
<comment type="caution">
    <text evidence="2">The sequence shown here is derived from an EMBL/GenBank/DDBJ whole genome shotgun (WGS) entry which is preliminary data.</text>
</comment>
<dbReference type="PANTHER" id="PTHR43162">
    <property type="match status" value="1"/>
</dbReference>
<dbReference type="OrthoDB" id="3250520at2"/>
<protein>
    <submittedName>
        <fullName evidence="2">NAD-dependent epimerase/dehydratase family protein</fullName>
    </submittedName>
</protein>
<dbReference type="Proteomes" id="UP000318578">
    <property type="component" value="Unassembled WGS sequence"/>
</dbReference>
<sequence>MKHIVVVGASGIAGRHLLRELCTRDVEVVAISHSVEGEAALQTAGVPVVRAGLDDISALRSAFSGAHAVYAIPPALHPREDELIVNAVRAAAEAGARRFVYHSVLHPCTPTLRNHLRKARAEAAVRESSPAWTILQPSLYAQVVLAMFADAAPGAARVPFDRDAKLAVLDLADLAEVGARVATEDGHEYATYELAGPLTTMAQMVAAVGARRGVRLRAESGSPLAAPLPPAARHHPMAGADMISTFAHYDTHGFPGNPRVLTLLLGREPATFDQVAARDLR</sequence>
<dbReference type="SUPFAM" id="SSF51735">
    <property type="entry name" value="NAD(P)-binding Rossmann-fold domains"/>
    <property type="match status" value="1"/>
</dbReference>
<evidence type="ECO:0000259" key="1">
    <source>
        <dbReference type="Pfam" id="PF05368"/>
    </source>
</evidence>
<evidence type="ECO:0000313" key="2">
    <source>
        <dbReference type="EMBL" id="TVT24115.1"/>
    </source>
</evidence>
<dbReference type="AlphaFoldDB" id="A0A558AIM0"/>
<dbReference type="InterPro" id="IPR051604">
    <property type="entry name" value="Ergot_Alk_Oxidoreductase"/>
</dbReference>
<name>A0A558AIM0_9PSEU</name>
<organism evidence="2 3">
    <name type="scientific">Amycolatopsis acidiphila</name>
    <dbReference type="NCBI Taxonomy" id="715473"/>
    <lineage>
        <taxon>Bacteria</taxon>
        <taxon>Bacillati</taxon>
        <taxon>Actinomycetota</taxon>
        <taxon>Actinomycetes</taxon>
        <taxon>Pseudonocardiales</taxon>
        <taxon>Pseudonocardiaceae</taxon>
        <taxon>Amycolatopsis</taxon>
    </lineage>
</organism>
<dbReference type="RefSeq" id="WP_144635928.1">
    <property type="nucleotide sequence ID" value="NZ_BNAX01000018.1"/>
</dbReference>
<keyword evidence="3" id="KW-1185">Reference proteome</keyword>
<dbReference type="PANTHER" id="PTHR43162:SF1">
    <property type="entry name" value="PRESTALK A DIFFERENTIATION PROTEIN A"/>
    <property type="match status" value="1"/>
</dbReference>
<dbReference type="InterPro" id="IPR008030">
    <property type="entry name" value="NmrA-like"/>
</dbReference>
<accession>A0A558AIM0</accession>
<proteinExistence type="predicted"/>
<gene>
    <name evidence="2" type="ORF">FNH06_07925</name>
</gene>
<dbReference type="EMBL" id="VJZA01000008">
    <property type="protein sequence ID" value="TVT24115.1"/>
    <property type="molecule type" value="Genomic_DNA"/>
</dbReference>
<reference evidence="2 3" key="1">
    <citation type="submission" date="2019-07" db="EMBL/GenBank/DDBJ databases">
        <title>New species of Amycolatopsis and Streptomyces.</title>
        <authorList>
            <person name="Duangmal K."/>
            <person name="Teo W.F.A."/>
            <person name="Lipun K."/>
        </authorList>
    </citation>
    <scope>NUCLEOTIDE SEQUENCE [LARGE SCALE GENOMIC DNA]</scope>
    <source>
        <strain evidence="2 3">JCM 30562</strain>
    </source>
</reference>
<dbReference type="InterPro" id="IPR036291">
    <property type="entry name" value="NAD(P)-bd_dom_sf"/>
</dbReference>
<evidence type="ECO:0000313" key="3">
    <source>
        <dbReference type="Proteomes" id="UP000318578"/>
    </source>
</evidence>
<dbReference type="Pfam" id="PF05368">
    <property type="entry name" value="NmrA"/>
    <property type="match status" value="1"/>
</dbReference>
<dbReference type="Gene3D" id="3.40.50.720">
    <property type="entry name" value="NAD(P)-binding Rossmann-like Domain"/>
    <property type="match status" value="1"/>
</dbReference>
<feature type="domain" description="NmrA-like" evidence="1">
    <location>
        <begin position="2"/>
        <end position="219"/>
    </location>
</feature>